<name>A0ABR1E0D8_NECAM</name>
<gene>
    <name evidence="1" type="primary">Necator_chrV.g19296</name>
    <name evidence="1" type="ORF">RB195_014504</name>
</gene>
<protein>
    <recommendedName>
        <fullName evidence="3">Reverse transcriptase domain-containing protein</fullName>
    </recommendedName>
</protein>
<reference evidence="1 2" key="1">
    <citation type="submission" date="2023-08" db="EMBL/GenBank/DDBJ databases">
        <title>A Necator americanus chromosomal reference genome.</title>
        <authorList>
            <person name="Ilik V."/>
            <person name="Petrzelkova K.J."/>
            <person name="Pardy F."/>
            <person name="Fuh T."/>
            <person name="Niatou-Singa F.S."/>
            <person name="Gouil Q."/>
            <person name="Baker L."/>
            <person name="Ritchie M.E."/>
            <person name="Jex A.R."/>
            <person name="Gazzola D."/>
            <person name="Li H."/>
            <person name="Toshio Fujiwara R."/>
            <person name="Zhan B."/>
            <person name="Aroian R.V."/>
            <person name="Pafco B."/>
            <person name="Schwarz E.M."/>
        </authorList>
    </citation>
    <scope>NUCLEOTIDE SEQUENCE [LARGE SCALE GENOMIC DNA]</scope>
    <source>
        <strain evidence="1 2">Aroian</strain>
        <tissue evidence="1">Whole animal</tissue>
    </source>
</reference>
<organism evidence="1 2">
    <name type="scientific">Necator americanus</name>
    <name type="common">Human hookworm</name>
    <dbReference type="NCBI Taxonomy" id="51031"/>
    <lineage>
        <taxon>Eukaryota</taxon>
        <taxon>Metazoa</taxon>
        <taxon>Ecdysozoa</taxon>
        <taxon>Nematoda</taxon>
        <taxon>Chromadorea</taxon>
        <taxon>Rhabditida</taxon>
        <taxon>Rhabditina</taxon>
        <taxon>Rhabditomorpha</taxon>
        <taxon>Strongyloidea</taxon>
        <taxon>Ancylostomatidae</taxon>
        <taxon>Bunostominae</taxon>
        <taxon>Necator</taxon>
    </lineage>
</organism>
<comment type="caution">
    <text evidence="1">The sequence shown here is derived from an EMBL/GenBank/DDBJ whole genome shotgun (WGS) entry which is preliminary data.</text>
</comment>
<evidence type="ECO:0008006" key="3">
    <source>
        <dbReference type="Google" id="ProtNLM"/>
    </source>
</evidence>
<evidence type="ECO:0000313" key="1">
    <source>
        <dbReference type="EMBL" id="KAK6756154.1"/>
    </source>
</evidence>
<sequence>MFIATLENAMQKLEWVERAVKVSSYTIWALLMLMTSNISQAERMLTEFDECGCTGLQINLQKMMFVRNGWVSDAPFTFKGRNISESTSYICLSRELNMMNDLTPELGRRRRAAC</sequence>
<accession>A0ABR1E0D8</accession>
<evidence type="ECO:0000313" key="2">
    <source>
        <dbReference type="Proteomes" id="UP001303046"/>
    </source>
</evidence>
<dbReference type="EMBL" id="JAVFWL010000005">
    <property type="protein sequence ID" value="KAK6756154.1"/>
    <property type="molecule type" value="Genomic_DNA"/>
</dbReference>
<proteinExistence type="predicted"/>
<dbReference type="Proteomes" id="UP001303046">
    <property type="component" value="Unassembled WGS sequence"/>
</dbReference>
<keyword evidence="2" id="KW-1185">Reference proteome</keyword>